<feature type="transmembrane region" description="Helical" evidence="8">
    <location>
        <begin position="232"/>
        <end position="254"/>
    </location>
</feature>
<dbReference type="InterPro" id="IPR005018">
    <property type="entry name" value="DOMON_domain"/>
</dbReference>
<keyword evidence="6 8" id="KW-1133">Transmembrane helix</keyword>
<protein>
    <recommendedName>
        <fullName evidence="13">Cytochrome b561 domain-containing protein</fullName>
    </recommendedName>
</protein>
<keyword evidence="7 8" id="KW-0472">Membrane</keyword>
<name>A0A7S4S7C9_9STRA</name>
<keyword evidence="5" id="KW-0249">Electron transport</keyword>
<feature type="domain" description="Cytochrome b561" evidence="11">
    <location>
        <begin position="183"/>
        <end position="429"/>
    </location>
</feature>
<dbReference type="Pfam" id="PF03188">
    <property type="entry name" value="Cytochrom_B561"/>
    <property type="match status" value="1"/>
</dbReference>
<dbReference type="SMART" id="SM00665">
    <property type="entry name" value="B561"/>
    <property type="match status" value="1"/>
</dbReference>
<comment type="subcellular location">
    <subcellularLocation>
        <location evidence="1">Membrane</location>
    </subcellularLocation>
</comment>
<dbReference type="PROSITE" id="PS50836">
    <property type="entry name" value="DOMON"/>
    <property type="match status" value="1"/>
</dbReference>
<dbReference type="Gene3D" id="2.60.40.1210">
    <property type="entry name" value="Cellobiose dehydrogenase, cytochrome domain"/>
    <property type="match status" value="1"/>
</dbReference>
<dbReference type="InterPro" id="IPR045266">
    <property type="entry name" value="DOH_DOMON"/>
</dbReference>
<dbReference type="PANTHER" id="PTHR23130">
    <property type="entry name" value="CYTOCHROME B561 AND DOMON DOMAIN-CONTAINING PROTEIN"/>
    <property type="match status" value="1"/>
</dbReference>
<keyword evidence="2" id="KW-0813">Transport</keyword>
<proteinExistence type="predicted"/>
<feature type="domain" description="DOMON" evidence="10">
    <location>
        <begin position="55"/>
        <end position="179"/>
    </location>
</feature>
<evidence type="ECO:0000256" key="8">
    <source>
        <dbReference type="SAM" id="Phobius"/>
    </source>
</evidence>
<dbReference type="GO" id="GO:0016020">
    <property type="term" value="C:membrane"/>
    <property type="evidence" value="ECO:0007669"/>
    <property type="project" value="UniProtKB-SubCell"/>
</dbReference>
<evidence type="ECO:0000259" key="11">
    <source>
        <dbReference type="PROSITE" id="PS50939"/>
    </source>
</evidence>
<evidence type="ECO:0000256" key="4">
    <source>
        <dbReference type="ARBA" id="ARBA00022729"/>
    </source>
</evidence>
<feature type="transmembrane region" description="Helical" evidence="8">
    <location>
        <begin position="266"/>
        <end position="287"/>
    </location>
</feature>
<dbReference type="Pfam" id="PF03351">
    <property type="entry name" value="DOMON"/>
    <property type="match status" value="1"/>
</dbReference>
<sequence length="433" mass="47868">MRLIRNTISCLFWTLAVQESQAEAVQNGKTNDISKIESNNVIKSTENRRRRLLDRMSSFDYTINDDDGTVTFTVEVAKSNNWISFGTSQNGGMMYGSEVVIGRPALPEGANNPSKYRLGTVMNVKVNGDRLTESQQTLIDPSITSQDGKTILQFTKLLSEPGEIPIDADGKNVFVWAYGVDSSSRFSIHTNSGSTEVDFSLYKGPDSTDNSSSDSTVTESVSYRGRWKVHGILAFTAWGVLVPTAISVSLLRNLYPSNFPWLRVHFALNGLACIIMIVVFAIALTSYDTTGRNHFNGTHEKIGLVIFVFVLFQVMGGVFRAHAPKPASAIADTVHDNENVVNEESDEEFTDEGKKVEKSLQRMIWEVMHKGMGVLLLVLGLYEVQSGIALYASRYSPETSVEIAYQAWIGAGLGIVLLLFAYSKLRDRTPKTT</sequence>
<organism evidence="12">
    <name type="scientific">Ditylum brightwellii</name>
    <dbReference type="NCBI Taxonomy" id="49249"/>
    <lineage>
        <taxon>Eukaryota</taxon>
        <taxon>Sar</taxon>
        <taxon>Stramenopiles</taxon>
        <taxon>Ochrophyta</taxon>
        <taxon>Bacillariophyta</taxon>
        <taxon>Mediophyceae</taxon>
        <taxon>Lithodesmiophycidae</taxon>
        <taxon>Lithodesmiales</taxon>
        <taxon>Lithodesmiaceae</taxon>
        <taxon>Ditylum</taxon>
    </lineage>
</organism>
<gene>
    <name evidence="12" type="ORF">DBRI00130_LOCUS30572</name>
</gene>
<evidence type="ECO:0008006" key="13">
    <source>
        <dbReference type="Google" id="ProtNLM"/>
    </source>
</evidence>
<keyword evidence="4 9" id="KW-0732">Signal</keyword>
<dbReference type="PANTHER" id="PTHR23130:SF171">
    <property type="entry name" value="OS01G0895300 PROTEIN"/>
    <property type="match status" value="1"/>
</dbReference>
<evidence type="ECO:0000256" key="5">
    <source>
        <dbReference type="ARBA" id="ARBA00022982"/>
    </source>
</evidence>
<feature type="transmembrane region" description="Helical" evidence="8">
    <location>
        <begin position="403"/>
        <end position="422"/>
    </location>
</feature>
<feature type="transmembrane region" description="Helical" evidence="8">
    <location>
        <begin position="372"/>
        <end position="391"/>
    </location>
</feature>
<evidence type="ECO:0000259" key="10">
    <source>
        <dbReference type="PROSITE" id="PS50836"/>
    </source>
</evidence>
<feature type="chain" id="PRO_5030706199" description="Cytochrome b561 domain-containing protein" evidence="9">
    <location>
        <begin position="23"/>
        <end position="433"/>
    </location>
</feature>
<reference evidence="12" key="1">
    <citation type="submission" date="2021-01" db="EMBL/GenBank/DDBJ databases">
        <authorList>
            <person name="Corre E."/>
            <person name="Pelletier E."/>
            <person name="Niang G."/>
            <person name="Scheremetjew M."/>
            <person name="Finn R."/>
            <person name="Kale V."/>
            <person name="Holt S."/>
            <person name="Cochrane G."/>
            <person name="Meng A."/>
            <person name="Brown T."/>
            <person name="Cohen L."/>
        </authorList>
    </citation>
    <scope>NUCLEOTIDE SEQUENCE</scope>
    <source>
        <strain evidence="12">GSO104</strain>
    </source>
</reference>
<accession>A0A7S4S7C9</accession>
<evidence type="ECO:0000313" key="12">
    <source>
        <dbReference type="EMBL" id="CAE4636965.1"/>
    </source>
</evidence>
<evidence type="ECO:0000256" key="1">
    <source>
        <dbReference type="ARBA" id="ARBA00004370"/>
    </source>
</evidence>
<evidence type="ECO:0000256" key="6">
    <source>
        <dbReference type="ARBA" id="ARBA00022989"/>
    </source>
</evidence>
<evidence type="ECO:0000256" key="7">
    <source>
        <dbReference type="ARBA" id="ARBA00023136"/>
    </source>
</evidence>
<dbReference type="PROSITE" id="PS50939">
    <property type="entry name" value="CYTOCHROME_B561"/>
    <property type="match status" value="1"/>
</dbReference>
<dbReference type="CDD" id="cd08760">
    <property type="entry name" value="Cyt_b561_FRRS1_like"/>
    <property type="match status" value="1"/>
</dbReference>
<dbReference type="SUPFAM" id="SSF49344">
    <property type="entry name" value="CBD9-like"/>
    <property type="match status" value="1"/>
</dbReference>
<evidence type="ECO:0000256" key="2">
    <source>
        <dbReference type="ARBA" id="ARBA00022448"/>
    </source>
</evidence>
<evidence type="ECO:0000256" key="9">
    <source>
        <dbReference type="SAM" id="SignalP"/>
    </source>
</evidence>
<dbReference type="InterPro" id="IPR006593">
    <property type="entry name" value="Cyt_b561/ferric_Rdtase_TM"/>
</dbReference>
<dbReference type="Gene3D" id="1.20.120.1770">
    <property type="match status" value="1"/>
</dbReference>
<dbReference type="AlphaFoldDB" id="A0A7S4S7C9"/>
<dbReference type="CDD" id="cd09631">
    <property type="entry name" value="DOMON_DOH"/>
    <property type="match status" value="1"/>
</dbReference>
<feature type="transmembrane region" description="Helical" evidence="8">
    <location>
        <begin position="302"/>
        <end position="319"/>
    </location>
</feature>
<feature type="signal peptide" evidence="9">
    <location>
        <begin position="1"/>
        <end position="22"/>
    </location>
</feature>
<dbReference type="EMBL" id="HBNS01039209">
    <property type="protein sequence ID" value="CAE4636965.1"/>
    <property type="molecule type" value="Transcribed_RNA"/>
</dbReference>
<evidence type="ECO:0000256" key="3">
    <source>
        <dbReference type="ARBA" id="ARBA00022692"/>
    </source>
</evidence>
<dbReference type="SMART" id="SM00664">
    <property type="entry name" value="DoH"/>
    <property type="match status" value="1"/>
</dbReference>
<keyword evidence="3 8" id="KW-0812">Transmembrane</keyword>